<dbReference type="Proteomes" id="UP000823990">
    <property type="component" value="Unassembled WGS sequence"/>
</dbReference>
<feature type="chain" id="PRO_5039554965" evidence="1">
    <location>
        <begin position="20"/>
        <end position="74"/>
    </location>
</feature>
<dbReference type="EMBL" id="DXHS01000074">
    <property type="protein sequence ID" value="HIW02620.1"/>
    <property type="molecule type" value="Genomic_DNA"/>
</dbReference>
<comment type="caution">
    <text evidence="2">The sequence shown here is derived from an EMBL/GenBank/DDBJ whole genome shotgun (WGS) entry which is preliminary data.</text>
</comment>
<protein>
    <submittedName>
        <fullName evidence="2">Uncharacterized protein</fullName>
    </submittedName>
</protein>
<reference evidence="2" key="1">
    <citation type="journal article" date="2021" name="PeerJ">
        <title>Extensive microbial diversity within the chicken gut microbiome revealed by metagenomics and culture.</title>
        <authorList>
            <person name="Gilroy R."/>
            <person name="Ravi A."/>
            <person name="Getino M."/>
            <person name="Pursley I."/>
            <person name="Horton D.L."/>
            <person name="Alikhan N.F."/>
            <person name="Baker D."/>
            <person name="Gharbi K."/>
            <person name="Hall N."/>
            <person name="Watson M."/>
            <person name="Adriaenssens E.M."/>
            <person name="Foster-Nyarko E."/>
            <person name="Jarju S."/>
            <person name="Secka A."/>
            <person name="Antonio M."/>
            <person name="Oren A."/>
            <person name="Chaudhuri R.R."/>
            <person name="La Ragione R."/>
            <person name="Hildebrand F."/>
            <person name="Pallen M.J."/>
        </authorList>
    </citation>
    <scope>NUCLEOTIDE SEQUENCE</scope>
    <source>
        <strain evidence="2">12435</strain>
    </source>
</reference>
<name>A0A9D1PZS6_9FIRM</name>
<dbReference type="AlphaFoldDB" id="A0A9D1PZS6"/>
<evidence type="ECO:0000313" key="3">
    <source>
        <dbReference type="Proteomes" id="UP000823990"/>
    </source>
</evidence>
<accession>A0A9D1PZS6</accession>
<gene>
    <name evidence="2" type="ORF">H9892_04705</name>
</gene>
<sequence>MKGLILGLAAGMAAGALLSANFSEVRKLAKKAGEAVSMGGKPQNAGKSDCECGEDCGCGKCDCEEEGGCRDDLS</sequence>
<reference evidence="2" key="2">
    <citation type="submission" date="2021-04" db="EMBL/GenBank/DDBJ databases">
        <authorList>
            <person name="Gilroy R."/>
        </authorList>
    </citation>
    <scope>NUCLEOTIDE SEQUENCE</scope>
    <source>
        <strain evidence="2">12435</strain>
    </source>
</reference>
<organism evidence="2 3">
    <name type="scientific">Candidatus Protoclostridium stercorigallinarum</name>
    <dbReference type="NCBI Taxonomy" id="2838741"/>
    <lineage>
        <taxon>Bacteria</taxon>
        <taxon>Bacillati</taxon>
        <taxon>Bacillota</taxon>
        <taxon>Clostridia</taxon>
        <taxon>Candidatus Protoclostridium</taxon>
    </lineage>
</organism>
<feature type="signal peptide" evidence="1">
    <location>
        <begin position="1"/>
        <end position="19"/>
    </location>
</feature>
<evidence type="ECO:0000256" key="1">
    <source>
        <dbReference type="SAM" id="SignalP"/>
    </source>
</evidence>
<evidence type="ECO:0000313" key="2">
    <source>
        <dbReference type="EMBL" id="HIW02620.1"/>
    </source>
</evidence>
<proteinExistence type="predicted"/>
<keyword evidence="1" id="KW-0732">Signal</keyword>